<feature type="domain" description="HTH lysR-type" evidence="5">
    <location>
        <begin position="9"/>
        <end position="66"/>
    </location>
</feature>
<dbReference type="CDD" id="cd08432">
    <property type="entry name" value="PBP2_GcdR_TrpI_HvrB_AmpR_like"/>
    <property type="match status" value="1"/>
</dbReference>
<gene>
    <name evidence="6" type="ORF">WM40_10165</name>
</gene>
<dbReference type="FunFam" id="3.40.190.10:FF:000017">
    <property type="entry name" value="Glycine cleavage system transcriptional activator"/>
    <property type="match status" value="1"/>
</dbReference>
<dbReference type="RefSeq" id="WP_046152795.1">
    <property type="nucleotide sequence ID" value="NZ_CADFGU010000011.1"/>
</dbReference>
<evidence type="ECO:0000259" key="5">
    <source>
        <dbReference type="PROSITE" id="PS50931"/>
    </source>
</evidence>
<dbReference type="Pfam" id="PF00126">
    <property type="entry name" value="HTH_1"/>
    <property type="match status" value="1"/>
</dbReference>
<dbReference type="Proteomes" id="UP000033618">
    <property type="component" value="Unassembled WGS sequence"/>
</dbReference>
<name>A0A0F5K1D8_9BURK</name>
<dbReference type="Gene3D" id="1.10.10.10">
    <property type="entry name" value="Winged helix-like DNA-binding domain superfamily/Winged helix DNA-binding domain"/>
    <property type="match status" value="1"/>
</dbReference>
<proteinExistence type="inferred from homology"/>
<dbReference type="InterPro" id="IPR036388">
    <property type="entry name" value="WH-like_DNA-bd_sf"/>
</dbReference>
<dbReference type="GO" id="GO:0043565">
    <property type="term" value="F:sequence-specific DNA binding"/>
    <property type="evidence" value="ECO:0007669"/>
    <property type="project" value="TreeGrafter"/>
</dbReference>
<evidence type="ECO:0000256" key="4">
    <source>
        <dbReference type="ARBA" id="ARBA00023163"/>
    </source>
</evidence>
<reference evidence="6 7" key="1">
    <citation type="submission" date="2015-03" db="EMBL/GenBank/DDBJ databases">
        <title>Draft Genome Sequence of Burkholderia andropogonis type strain ICMP2807, isolated from Sorghum bicolor.</title>
        <authorList>
            <person name="Lopes-Santos L."/>
            <person name="Castro D.B."/>
            <person name="Ottoboni L.M."/>
            <person name="Park D."/>
            <person name="Weirc B.S."/>
            <person name="Destefano S.A."/>
        </authorList>
    </citation>
    <scope>NUCLEOTIDE SEQUENCE [LARGE SCALE GENOMIC DNA]</scope>
    <source>
        <strain evidence="6 7">ICMP2807</strain>
    </source>
</reference>
<dbReference type="GO" id="GO:0003700">
    <property type="term" value="F:DNA-binding transcription factor activity"/>
    <property type="evidence" value="ECO:0007669"/>
    <property type="project" value="InterPro"/>
</dbReference>
<dbReference type="SUPFAM" id="SSF46785">
    <property type="entry name" value="Winged helix' DNA-binding domain"/>
    <property type="match status" value="1"/>
</dbReference>
<dbReference type="PANTHER" id="PTHR30537">
    <property type="entry name" value="HTH-TYPE TRANSCRIPTIONAL REGULATOR"/>
    <property type="match status" value="1"/>
</dbReference>
<dbReference type="PROSITE" id="PS50931">
    <property type="entry name" value="HTH_LYSR"/>
    <property type="match status" value="1"/>
</dbReference>
<dbReference type="InterPro" id="IPR036390">
    <property type="entry name" value="WH_DNA-bd_sf"/>
</dbReference>
<dbReference type="AlphaFoldDB" id="A0A0F5K1D8"/>
<evidence type="ECO:0000256" key="1">
    <source>
        <dbReference type="ARBA" id="ARBA00009437"/>
    </source>
</evidence>
<dbReference type="STRING" id="28092.WM40_10165"/>
<dbReference type="PANTHER" id="PTHR30537:SF74">
    <property type="entry name" value="HTH-TYPE TRANSCRIPTIONAL REGULATOR TRPI"/>
    <property type="match status" value="1"/>
</dbReference>
<evidence type="ECO:0000313" key="7">
    <source>
        <dbReference type="Proteomes" id="UP000033618"/>
    </source>
</evidence>
<comment type="similarity">
    <text evidence="1">Belongs to the LysR transcriptional regulatory family.</text>
</comment>
<evidence type="ECO:0000256" key="3">
    <source>
        <dbReference type="ARBA" id="ARBA00023125"/>
    </source>
</evidence>
<evidence type="ECO:0000256" key="2">
    <source>
        <dbReference type="ARBA" id="ARBA00023015"/>
    </source>
</evidence>
<accession>A0A0F5K1D8</accession>
<evidence type="ECO:0000313" key="6">
    <source>
        <dbReference type="EMBL" id="KKB63679.1"/>
    </source>
</evidence>
<keyword evidence="4" id="KW-0804">Transcription</keyword>
<dbReference type="InterPro" id="IPR005119">
    <property type="entry name" value="LysR_subst-bd"/>
</dbReference>
<dbReference type="Gene3D" id="3.40.190.10">
    <property type="entry name" value="Periplasmic binding protein-like II"/>
    <property type="match status" value="2"/>
</dbReference>
<keyword evidence="7" id="KW-1185">Reference proteome</keyword>
<dbReference type="Pfam" id="PF03466">
    <property type="entry name" value="LysR_substrate"/>
    <property type="match status" value="1"/>
</dbReference>
<keyword evidence="2" id="KW-0805">Transcription regulation</keyword>
<protein>
    <submittedName>
        <fullName evidence="6">LysR family transcriptional regulator</fullName>
    </submittedName>
</protein>
<keyword evidence="3" id="KW-0238">DNA-binding</keyword>
<dbReference type="GO" id="GO:0006351">
    <property type="term" value="P:DNA-templated transcription"/>
    <property type="evidence" value="ECO:0007669"/>
    <property type="project" value="TreeGrafter"/>
</dbReference>
<sequence length="314" mass="34822">MNTYREKMPPLNALRHFEAVARHGSFAAAAVDLHVTHWAVGKQIRLLEDWFGLPLFERRASGVTLTDEGAALLEDVSGAFQRLGSAAARLRGDTSARRISGRVRVNVLASFALCWLLPRLGDFEARYPDIDVRLSTTSRKLRYIGDAFDIGVRSGPEAGTVIHSRFLMSDIRLPACSPTLLRRRPIQCVQDLRRYTFLHAATTRNGWAQWLRTAGEPDLKPVRNVEFDHTYLQLAAAVEGLGVSLVSLPLIQRDLAAGRLVCPIATPAWRAEDYTLIVHPDRVDDDAVRVFEAWITEMAAQDARTLQGGVASAS</sequence>
<comment type="caution">
    <text evidence="6">The sequence shown here is derived from an EMBL/GenBank/DDBJ whole genome shotgun (WGS) entry which is preliminary data.</text>
</comment>
<dbReference type="SUPFAM" id="SSF53850">
    <property type="entry name" value="Periplasmic binding protein-like II"/>
    <property type="match status" value="1"/>
</dbReference>
<dbReference type="EMBL" id="LAQU01000008">
    <property type="protein sequence ID" value="KKB63679.1"/>
    <property type="molecule type" value="Genomic_DNA"/>
</dbReference>
<dbReference type="InterPro" id="IPR000847">
    <property type="entry name" value="LysR_HTH_N"/>
</dbReference>
<dbReference type="PATRIC" id="fig|28092.6.peg.2403"/>
<organism evidence="6 7">
    <name type="scientific">Robbsia andropogonis</name>
    <dbReference type="NCBI Taxonomy" id="28092"/>
    <lineage>
        <taxon>Bacteria</taxon>
        <taxon>Pseudomonadati</taxon>
        <taxon>Pseudomonadota</taxon>
        <taxon>Betaproteobacteria</taxon>
        <taxon>Burkholderiales</taxon>
        <taxon>Burkholderiaceae</taxon>
        <taxon>Robbsia</taxon>
    </lineage>
</organism>
<dbReference type="InterPro" id="IPR058163">
    <property type="entry name" value="LysR-type_TF_proteobact-type"/>
</dbReference>